<organism evidence="3 5">
    <name type="scientific">Rhodococcus hoagii</name>
    <name type="common">Corynebacterium equii</name>
    <dbReference type="NCBI Taxonomy" id="43767"/>
    <lineage>
        <taxon>Bacteria</taxon>
        <taxon>Bacillati</taxon>
        <taxon>Actinomycetota</taxon>
        <taxon>Actinomycetes</taxon>
        <taxon>Mycobacteriales</taxon>
        <taxon>Nocardiaceae</taxon>
        <taxon>Prescottella</taxon>
    </lineage>
</organism>
<dbReference type="GO" id="GO:0016491">
    <property type="term" value="F:oxidoreductase activity"/>
    <property type="evidence" value="ECO:0007669"/>
    <property type="project" value="InterPro"/>
</dbReference>
<gene>
    <name evidence="2" type="ORF">GS441_11815</name>
    <name evidence="3" type="ORF">GS882_11840</name>
    <name evidence="4" type="ORF">GS947_07690</name>
</gene>
<dbReference type="PANTHER" id="PTHR30157:SF0">
    <property type="entry name" value="NADPH-DEPENDENT FERRIC-CHELATE REDUCTASE"/>
    <property type="match status" value="1"/>
</dbReference>
<dbReference type="CDD" id="cd06193">
    <property type="entry name" value="siderophore_interacting"/>
    <property type="match status" value="1"/>
</dbReference>
<dbReference type="PANTHER" id="PTHR30157">
    <property type="entry name" value="FERRIC REDUCTASE, NADPH-DEPENDENT"/>
    <property type="match status" value="1"/>
</dbReference>
<dbReference type="PROSITE" id="PS51384">
    <property type="entry name" value="FAD_FR"/>
    <property type="match status" value="1"/>
</dbReference>
<dbReference type="InterPro" id="IPR013113">
    <property type="entry name" value="SIP_FAD-bd"/>
</dbReference>
<dbReference type="InterPro" id="IPR017938">
    <property type="entry name" value="Riboflavin_synthase-like_b-brl"/>
</dbReference>
<evidence type="ECO:0000259" key="1">
    <source>
        <dbReference type="PROSITE" id="PS51384"/>
    </source>
</evidence>
<dbReference type="SUPFAM" id="SSF63380">
    <property type="entry name" value="Riboflavin synthase domain-like"/>
    <property type="match status" value="1"/>
</dbReference>
<dbReference type="AlphaFoldDB" id="A0A9Q5RSH9"/>
<dbReference type="InterPro" id="IPR039261">
    <property type="entry name" value="FNR_nucleotide-bd"/>
</dbReference>
<dbReference type="Pfam" id="PF04954">
    <property type="entry name" value="SIP"/>
    <property type="match status" value="1"/>
</dbReference>
<dbReference type="InterPro" id="IPR007037">
    <property type="entry name" value="SIP_rossman_dom"/>
</dbReference>
<dbReference type="Proteomes" id="UP000608063">
    <property type="component" value="Unassembled WGS sequence"/>
</dbReference>
<reference evidence="2" key="1">
    <citation type="submission" date="2019-11" db="EMBL/GenBank/DDBJ databases">
        <title>Spread of Macrolides and rifampicin resistant Rhodococcus equi in clinical isolates in the USA.</title>
        <authorList>
            <person name="Alvarez-Narvaez S."/>
            <person name="Huber L."/>
            <person name="Cohen N.D."/>
            <person name="Slovis N."/>
            <person name="Greiter M."/>
            <person name="Giguere S."/>
            <person name="Hart K."/>
        </authorList>
    </citation>
    <scope>NUCLEOTIDE SEQUENCE</scope>
    <source>
        <strain evidence="2">Lh_17</strain>
    </source>
</reference>
<evidence type="ECO:0000313" key="2">
    <source>
        <dbReference type="EMBL" id="MBM4566097.1"/>
    </source>
</evidence>
<dbReference type="InterPro" id="IPR039374">
    <property type="entry name" value="SIP_fam"/>
</dbReference>
<accession>A0A9Q5RSH9</accession>
<comment type="caution">
    <text evidence="3">The sequence shown here is derived from an EMBL/GenBank/DDBJ whole genome shotgun (WGS) entry which is preliminary data.</text>
</comment>
<dbReference type="EMBL" id="WVDC01000001">
    <property type="protein sequence ID" value="NKW41502.1"/>
    <property type="molecule type" value="Genomic_DNA"/>
</dbReference>
<evidence type="ECO:0000313" key="5">
    <source>
        <dbReference type="Proteomes" id="UP000603463"/>
    </source>
</evidence>
<dbReference type="Proteomes" id="UP000603463">
    <property type="component" value="Unassembled WGS sequence"/>
</dbReference>
<dbReference type="EMBL" id="WVBC01000030">
    <property type="protein sequence ID" value="NKT78792.1"/>
    <property type="molecule type" value="Genomic_DNA"/>
</dbReference>
<evidence type="ECO:0000313" key="4">
    <source>
        <dbReference type="EMBL" id="NKW41502.1"/>
    </source>
</evidence>
<dbReference type="RefSeq" id="WP_005518059.1">
    <property type="nucleotide sequence ID" value="NZ_AP024181.1"/>
</dbReference>
<dbReference type="Gene3D" id="2.40.30.10">
    <property type="entry name" value="Translation factors"/>
    <property type="match status" value="1"/>
</dbReference>
<feature type="domain" description="FAD-binding FR-type" evidence="1">
    <location>
        <begin position="1"/>
        <end position="129"/>
    </location>
</feature>
<dbReference type="Gene3D" id="3.40.50.80">
    <property type="entry name" value="Nucleotide-binding domain of ferredoxin-NADP reductase (FNR) module"/>
    <property type="match status" value="1"/>
</dbReference>
<dbReference type="EMBL" id="WUXR01000005">
    <property type="protein sequence ID" value="MBM4566097.1"/>
    <property type="molecule type" value="Genomic_DNA"/>
</dbReference>
<protein>
    <submittedName>
        <fullName evidence="3">SIP domain-containing protein</fullName>
    </submittedName>
</protein>
<sequence length="296" mass="32644">MELFRATVVDATALTPGMIRIVFGGLNGFTSTGVGDEYLRLHFPVPATGEFVLPEIDPNATNGRGWIYPEGKEPSPCQPYTVRRFDGGRGEMTIDFVVHEGGVASDWAQSAQPGDVLYLGASRGLYEPPAHTDWQIFVTDATGLPALGRLVENLPAHVRATAIVEVADPSHEQRIESAADVEFVWLHGTGNGIAASALPEAIRRLSIPEGTGYIWVAGESTMLRDIRKYLRHDLGLAADAYKVIGYWTYKAEEWRARYDALDETVKARLDAVWDDTDRDEEDIRDEVDRTLENAGL</sequence>
<dbReference type="Pfam" id="PF08021">
    <property type="entry name" value="FAD_binding_9"/>
    <property type="match status" value="1"/>
</dbReference>
<dbReference type="InterPro" id="IPR017927">
    <property type="entry name" value="FAD-bd_FR_type"/>
</dbReference>
<dbReference type="Proteomes" id="UP000808906">
    <property type="component" value="Unassembled WGS sequence"/>
</dbReference>
<reference evidence="3" key="2">
    <citation type="journal article" date="2020" name="Environ. Microbiol.">
        <title>The novel and transferable erm(51) gene confers Macrolides, Lincosamides, and Streptogramins B (MLSB) resistance to clonal Rhodococcus equi in the environment.</title>
        <authorList>
            <person name="Huber L."/>
            <person name="Giguere S."/>
            <person name="Slovis N.M."/>
            <person name="Alvarez-Narvaez S."/>
            <person name="Hart K.A."/>
            <person name="Greiter M."/>
            <person name="Morris E.R.A."/>
            <person name="Cohen N.D."/>
        </authorList>
    </citation>
    <scope>NUCLEOTIDE SEQUENCE</scope>
    <source>
        <strain evidence="3">Lh_116_1</strain>
        <strain evidence="4">Lh_16_1</strain>
    </source>
</reference>
<evidence type="ECO:0000313" key="3">
    <source>
        <dbReference type="EMBL" id="NKT78792.1"/>
    </source>
</evidence>
<name>A0A9Q5RSH9_RHOHA</name>
<proteinExistence type="predicted"/>